<feature type="transmembrane region" description="Helical" evidence="7">
    <location>
        <begin position="267"/>
        <end position="289"/>
    </location>
</feature>
<feature type="region of interest" description="Disordered" evidence="8">
    <location>
        <begin position="1"/>
        <end position="21"/>
    </location>
</feature>
<dbReference type="Pfam" id="PF00528">
    <property type="entry name" value="BPD_transp_1"/>
    <property type="match status" value="1"/>
</dbReference>
<evidence type="ECO:0000256" key="5">
    <source>
        <dbReference type="ARBA" id="ARBA00022989"/>
    </source>
</evidence>
<reference evidence="11" key="1">
    <citation type="journal article" date="2019" name="Int. J. Syst. Evol. Microbiol.">
        <title>The Global Catalogue of Microorganisms (GCM) 10K type strain sequencing project: providing services to taxonomists for standard genome sequencing and annotation.</title>
        <authorList>
            <consortium name="The Broad Institute Genomics Platform"/>
            <consortium name="The Broad Institute Genome Sequencing Center for Infectious Disease"/>
            <person name="Wu L."/>
            <person name="Ma J."/>
        </authorList>
    </citation>
    <scope>NUCLEOTIDE SEQUENCE [LARGE SCALE GENOMIC DNA]</scope>
    <source>
        <strain evidence="11">CGMCC 4.7317</strain>
    </source>
</reference>
<feature type="transmembrane region" description="Helical" evidence="7">
    <location>
        <begin position="159"/>
        <end position="182"/>
    </location>
</feature>
<comment type="caution">
    <text evidence="10">The sequence shown here is derived from an EMBL/GenBank/DDBJ whole genome shotgun (WGS) entry which is preliminary data.</text>
</comment>
<dbReference type="Pfam" id="PF19300">
    <property type="entry name" value="BPD_transp_1_N"/>
    <property type="match status" value="1"/>
</dbReference>
<keyword evidence="3" id="KW-1003">Cell membrane</keyword>
<dbReference type="PANTHER" id="PTHR43376:SF1">
    <property type="entry name" value="OLIGOPEPTIDE TRANSPORT SYSTEM PERMEASE PROTEIN"/>
    <property type="match status" value="1"/>
</dbReference>
<dbReference type="InterPro" id="IPR045621">
    <property type="entry name" value="BPD_transp_1_N"/>
</dbReference>
<dbReference type="PROSITE" id="PS50928">
    <property type="entry name" value="ABC_TM1"/>
    <property type="match status" value="1"/>
</dbReference>
<dbReference type="SUPFAM" id="SSF161098">
    <property type="entry name" value="MetI-like"/>
    <property type="match status" value="1"/>
</dbReference>
<gene>
    <name evidence="10" type="ORF">ACFQGU_07125</name>
</gene>
<protein>
    <submittedName>
        <fullName evidence="10">ABC transporter permease</fullName>
    </submittedName>
</protein>
<proteinExistence type="inferred from homology"/>
<keyword evidence="4 7" id="KW-0812">Transmembrane</keyword>
<dbReference type="CDD" id="cd06261">
    <property type="entry name" value="TM_PBP2"/>
    <property type="match status" value="1"/>
</dbReference>
<evidence type="ECO:0000256" key="3">
    <source>
        <dbReference type="ARBA" id="ARBA00022475"/>
    </source>
</evidence>
<name>A0ABW1T0F9_9ACTN</name>
<evidence type="ECO:0000256" key="1">
    <source>
        <dbReference type="ARBA" id="ARBA00004651"/>
    </source>
</evidence>
<feature type="transmembrane region" description="Helical" evidence="7">
    <location>
        <begin position="316"/>
        <end position="339"/>
    </location>
</feature>
<accession>A0ABW1T0F9</accession>
<evidence type="ECO:0000256" key="2">
    <source>
        <dbReference type="ARBA" id="ARBA00022448"/>
    </source>
</evidence>
<feature type="transmembrane region" description="Helical" evidence="7">
    <location>
        <begin position="117"/>
        <end position="138"/>
    </location>
</feature>
<evidence type="ECO:0000256" key="6">
    <source>
        <dbReference type="ARBA" id="ARBA00023136"/>
    </source>
</evidence>
<keyword evidence="2 7" id="KW-0813">Transport</keyword>
<keyword evidence="5 7" id="KW-1133">Transmembrane helix</keyword>
<comment type="subcellular location">
    <subcellularLocation>
        <location evidence="1 7">Cell membrane</location>
        <topology evidence="1 7">Multi-pass membrane protein</topology>
    </subcellularLocation>
</comment>
<dbReference type="Proteomes" id="UP001596138">
    <property type="component" value="Unassembled WGS sequence"/>
</dbReference>
<dbReference type="InterPro" id="IPR035906">
    <property type="entry name" value="MetI-like_sf"/>
</dbReference>
<feature type="transmembrane region" description="Helical" evidence="7">
    <location>
        <begin position="202"/>
        <end position="226"/>
    </location>
</feature>
<evidence type="ECO:0000259" key="9">
    <source>
        <dbReference type="PROSITE" id="PS50928"/>
    </source>
</evidence>
<feature type="domain" description="ABC transmembrane type-1" evidence="9">
    <location>
        <begin position="117"/>
        <end position="332"/>
    </location>
</feature>
<comment type="similarity">
    <text evidence="7">Belongs to the binding-protein-dependent transport system permease family.</text>
</comment>
<dbReference type="EMBL" id="JBHSTI010000008">
    <property type="protein sequence ID" value="MFC6237645.1"/>
    <property type="molecule type" value="Genomic_DNA"/>
</dbReference>
<keyword evidence="11" id="KW-1185">Reference proteome</keyword>
<dbReference type="InterPro" id="IPR000515">
    <property type="entry name" value="MetI-like"/>
</dbReference>
<dbReference type="RefSeq" id="WP_386765134.1">
    <property type="nucleotide sequence ID" value="NZ_JBHSTI010000008.1"/>
</dbReference>
<keyword evidence="6 7" id="KW-0472">Membrane</keyword>
<feature type="transmembrane region" description="Helical" evidence="7">
    <location>
        <begin position="34"/>
        <end position="54"/>
    </location>
</feature>
<evidence type="ECO:0000256" key="7">
    <source>
        <dbReference type="RuleBase" id="RU363032"/>
    </source>
</evidence>
<evidence type="ECO:0000313" key="11">
    <source>
        <dbReference type="Proteomes" id="UP001596138"/>
    </source>
</evidence>
<evidence type="ECO:0000256" key="4">
    <source>
        <dbReference type="ARBA" id="ARBA00022692"/>
    </source>
</evidence>
<evidence type="ECO:0000256" key="8">
    <source>
        <dbReference type="SAM" id="MobiDB-lite"/>
    </source>
</evidence>
<dbReference type="Gene3D" id="1.10.3720.10">
    <property type="entry name" value="MetI-like"/>
    <property type="match status" value="1"/>
</dbReference>
<evidence type="ECO:0000313" key="10">
    <source>
        <dbReference type="EMBL" id="MFC6237645.1"/>
    </source>
</evidence>
<dbReference type="PANTHER" id="PTHR43376">
    <property type="entry name" value="OLIGOPEPTIDE TRANSPORT SYSTEM PERMEASE PROTEIN"/>
    <property type="match status" value="1"/>
</dbReference>
<organism evidence="10 11">
    <name type="scientific">Longivirga aurantiaca</name>
    <dbReference type="NCBI Taxonomy" id="1837743"/>
    <lineage>
        <taxon>Bacteria</taxon>
        <taxon>Bacillati</taxon>
        <taxon>Actinomycetota</taxon>
        <taxon>Actinomycetes</taxon>
        <taxon>Sporichthyales</taxon>
        <taxon>Sporichthyaceae</taxon>
        <taxon>Longivirga</taxon>
    </lineage>
</organism>
<sequence length="345" mass="37538">MAILHEVGTAPRSRRSGSWGPSNPTVRYGLGRTLSAFGTFLFVLVFNFFLFRVMPGDPIALYTRGRNVDPEQIAKLRAALNKPLGEQFLAYLANPFTGNGPSVKYSAPVWDVILPRVWPTLLLVGTATLLATTIGVWLGIRAGWNRGGKFDRRATSITLFLYSMPEFWFGMIVLIVFAVGIGPFPGVFPIGGLSTPGVDSTSLLGVLDVAWHLVLPVTTLAVIYLAEYSLVMRASLIEETGQDYVRTARAKGLMDKMVRRRHAVPNALLPTMTLVFLNLGFVVGGAITIEKVFSINGLGSLTVDALTGPDVPLLQALFLLFSGAVIFANLVADLLYGYFDPRVRS</sequence>